<sequence length="136" mass="16065">MNFSKETRFKDLPDFIKAKLISIYNKSQQNPIHKTSQISTPSFEEIYLKVGDLQTQYLEASFNKFIKASEVLKECNEKGFINSNQLLKNIKKELDEVSEKIFFYKKFMEQDEFLNDLKDTILVLSGRYLNLVNKYD</sequence>
<accession>A0ABQ7HVR9</accession>
<protein>
    <submittedName>
        <fullName evidence="1">Uncharacterized protein</fullName>
    </submittedName>
</protein>
<gene>
    <name evidence="1" type="ORF">TCON_2524</name>
</gene>
<keyword evidence="2" id="KW-1185">Reference proteome</keyword>
<reference evidence="1 2" key="1">
    <citation type="submission" date="2019-01" db="EMBL/GenBank/DDBJ databases">
        <title>Genomes sequencing and comparative genomics of infectious freshwater microsporidia, Cucumispora dikerogammari and Thelohania contejeani.</title>
        <authorList>
            <person name="Cormier A."/>
            <person name="Giraud I."/>
            <person name="Wattier R."/>
            <person name="Teixeira M."/>
            <person name="Grandjean F."/>
            <person name="Rigaud T."/>
            <person name="Cordaux R."/>
        </authorList>
    </citation>
    <scope>NUCLEOTIDE SEQUENCE [LARGE SCALE GENOMIC DNA]</scope>
    <source>
        <strain evidence="1">T1</strain>
        <tissue evidence="1">Spores</tissue>
    </source>
</reference>
<organism evidence="1 2">
    <name type="scientific">Astathelohania contejeani</name>
    <dbReference type="NCBI Taxonomy" id="164912"/>
    <lineage>
        <taxon>Eukaryota</taxon>
        <taxon>Fungi</taxon>
        <taxon>Fungi incertae sedis</taxon>
        <taxon>Microsporidia</taxon>
        <taxon>Astathelohaniidae</taxon>
        <taxon>Astathelohania</taxon>
    </lineage>
</organism>
<evidence type="ECO:0000313" key="1">
    <source>
        <dbReference type="EMBL" id="KAF7679674.1"/>
    </source>
</evidence>
<name>A0ABQ7HVR9_9MICR</name>
<proteinExistence type="predicted"/>
<evidence type="ECO:0000313" key="2">
    <source>
        <dbReference type="Proteomes" id="UP001516464"/>
    </source>
</evidence>
<dbReference type="Proteomes" id="UP001516464">
    <property type="component" value="Unassembled WGS sequence"/>
</dbReference>
<dbReference type="EMBL" id="SBIQ01000343">
    <property type="protein sequence ID" value="KAF7679674.1"/>
    <property type="molecule type" value="Genomic_DNA"/>
</dbReference>
<comment type="caution">
    <text evidence="1">The sequence shown here is derived from an EMBL/GenBank/DDBJ whole genome shotgun (WGS) entry which is preliminary data.</text>
</comment>